<name>Q5M6C5_STRT2</name>
<dbReference type="InterPro" id="IPR029063">
    <property type="entry name" value="SAM-dependent_MTases_sf"/>
</dbReference>
<sequence length="399" mass="45107">MDNMLEKQVFSKLLSKAFDVPVMVTYWDGKSENYGDGLPKIHIKLNEKPNMKSLAKMPTLTLAEAYMNRGIEIEGSIQELIASAYRQSGSFLTDQSGFKGTLTKMLHGHDKNESKEDIHSHYDIGNDFYKEWLGPSMTYSAAYWPKDGMTLEEAQMAKVHHILDKLHSEPGKKLLDIGSGWGTLIITAAQEYGLETYGITLSEEQYAFTNQRIQELGLQDKVHVMLRDYRDVDMTFDYITSVGMFEHVGKENLGEYFKDVANYLVPNGRALIHGITGQHYGAGVDPFIQKYIFPGGYIPNIAENVTHIMEAGMQLDDIEPLRRHYQKTLETWTENYHAVYDKTVAERGEAFARAWDLYLQGSAASFESGNIDVIQFLMTKGAAGQGLPMSRAYMTAREN</sequence>
<evidence type="ECO:0000256" key="1">
    <source>
        <dbReference type="ARBA" id="ARBA00010815"/>
    </source>
</evidence>
<evidence type="ECO:0000256" key="2">
    <source>
        <dbReference type="ARBA" id="ARBA00022603"/>
    </source>
</evidence>
<dbReference type="EMBL" id="CP000023">
    <property type="protein sequence ID" value="AAV59853.1"/>
    <property type="molecule type" value="Genomic_DNA"/>
</dbReference>
<keyword evidence="8" id="KW-1185">Reference proteome</keyword>
<dbReference type="GO" id="GO:0008610">
    <property type="term" value="P:lipid biosynthetic process"/>
    <property type="evidence" value="ECO:0007669"/>
    <property type="project" value="InterPro"/>
</dbReference>
<dbReference type="SUPFAM" id="SSF53335">
    <property type="entry name" value="S-adenosyl-L-methionine-dependent methyltransferases"/>
    <property type="match status" value="1"/>
</dbReference>
<accession>Q5M6C5</accession>
<organism evidence="7 8">
    <name type="scientific">Streptococcus thermophilus (strain ATCC BAA-250 / LMG 18311)</name>
    <dbReference type="NCBI Taxonomy" id="264199"/>
    <lineage>
        <taxon>Bacteria</taxon>
        <taxon>Bacillati</taxon>
        <taxon>Bacillota</taxon>
        <taxon>Bacilli</taxon>
        <taxon>Lactobacillales</taxon>
        <taxon>Streptococcaceae</taxon>
        <taxon>Streptococcus</taxon>
    </lineage>
</organism>
<evidence type="ECO:0000313" key="8">
    <source>
        <dbReference type="Proteomes" id="UP000001170"/>
    </source>
</evidence>
<dbReference type="PANTHER" id="PTHR43667:SF1">
    <property type="entry name" value="CYCLOPROPANE-FATTY-ACYL-PHOSPHOLIPID SYNTHASE"/>
    <property type="match status" value="1"/>
</dbReference>
<dbReference type="AlphaFoldDB" id="Q5M6C5"/>
<dbReference type="Pfam" id="PF02353">
    <property type="entry name" value="CMAS"/>
    <property type="match status" value="1"/>
</dbReference>
<dbReference type="InterPro" id="IPR050723">
    <property type="entry name" value="CFA/CMAS"/>
</dbReference>
<dbReference type="STRING" id="264199.stu0128"/>
<evidence type="ECO:0000256" key="4">
    <source>
        <dbReference type="ARBA" id="ARBA00022691"/>
    </source>
</evidence>
<feature type="domain" description="DUF7884" evidence="6">
    <location>
        <begin position="10"/>
        <end position="95"/>
    </location>
</feature>
<dbReference type="InterPro" id="IPR057206">
    <property type="entry name" value="DUF7884"/>
</dbReference>
<evidence type="ECO:0000256" key="3">
    <source>
        <dbReference type="ARBA" id="ARBA00022679"/>
    </source>
</evidence>
<comment type="similarity">
    <text evidence="1">Belongs to the CFA/CMAS family.</text>
</comment>
<evidence type="ECO:0000259" key="6">
    <source>
        <dbReference type="Pfam" id="PF25371"/>
    </source>
</evidence>
<dbReference type="PANTHER" id="PTHR43667">
    <property type="entry name" value="CYCLOPROPANE-FATTY-ACYL-PHOSPHOLIPID SYNTHASE"/>
    <property type="match status" value="1"/>
</dbReference>
<dbReference type="InterPro" id="IPR003333">
    <property type="entry name" value="CMAS"/>
</dbReference>
<dbReference type="Pfam" id="PF25371">
    <property type="entry name" value="DUF7884"/>
    <property type="match status" value="1"/>
</dbReference>
<dbReference type="GO" id="GO:0032259">
    <property type="term" value="P:methylation"/>
    <property type="evidence" value="ECO:0007669"/>
    <property type="project" value="UniProtKB-KW"/>
</dbReference>
<dbReference type="CDD" id="cd02440">
    <property type="entry name" value="AdoMet_MTases"/>
    <property type="match status" value="1"/>
</dbReference>
<dbReference type="GO" id="GO:0008168">
    <property type="term" value="F:methyltransferase activity"/>
    <property type="evidence" value="ECO:0007669"/>
    <property type="project" value="UniProtKB-KW"/>
</dbReference>
<gene>
    <name evidence="7" type="primary">cfa</name>
    <name evidence="7" type="ordered locus">stu0128</name>
</gene>
<keyword evidence="4" id="KW-0949">S-adenosyl-L-methionine</keyword>
<keyword evidence="2" id="KW-0489">Methyltransferase</keyword>
<keyword evidence="5" id="KW-0443">Lipid metabolism</keyword>
<protein>
    <submittedName>
        <fullName evidence="7">Cyclopropane-fatty-acyl-phospholipid synthase</fullName>
    </submittedName>
</protein>
<dbReference type="eggNOG" id="COG2230">
    <property type="taxonomic scope" value="Bacteria"/>
</dbReference>
<dbReference type="HOGENOM" id="CLU_026434_6_2_9"/>
<proteinExistence type="inferred from homology"/>
<dbReference type="Proteomes" id="UP000001170">
    <property type="component" value="Chromosome"/>
</dbReference>
<dbReference type="Gene3D" id="3.40.50.150">
    <property type="entry name" value="Vaccinia Virus protein VP39"/>
    <property type="match status" value="1"/>
</dbReference>
<dbReference type="PIRSF" id="PIRSF003085">
    <property type="entry name" value="CMAS"/>
    <property type="match status" value="1"/>
</dbReference>
<dbReference type="KEGG" id="stl:stu0128"/>
<reference evidence="7 8" key="1">
    <citation type="journal article" date="2004" name="Nat. Biotechnol.">
        <title>Complete sequence and comparative genome analysis of the dairy bacterium Streptococcus thermophilus.</title>
        <authorList>
            <person name="Bolotin A."/>
            <person name="Quinquis B."/>
            <person name="Renault P."/>
            <person name="Sorokin A."/>
            <person name="Ehrlich S.D."/>
            <person name="Kulakauskas S."/>
            <person name="Lapidus A."/>
            <person name="Goltsman E."/>
            <person name="Mazur M."/>
            <person name="Pusch G.D."/>
            <person name="Fonstein M."/>
            <person name="Overbeek R."/>
            <person name="Kyprides N."/>
            <person name="Purnelle B."/>
            <person name="Prozzi D."/>
            <person name="Ngui K."/>
            <person name="Masuy D."/>
            <person name="Hancy F."/>
            <person name="Burteau S."/>
            <person name="Boutry M."/>
            <person name="Delcour J."/>
            <person name="Goffeau A."/>
            <person name="Hols P."/>
        </authorList>
    </citation>
    <scope>NUCLEOTIDE SEQUENCE [LARGE SCALE GENOMIC DNA]</scope>
    <source>
        <strain evidence="8">ATCC BAA-250 / LMG 18311</strain>
    </source>
</reference>
<keyword evidence="3" id="KW-0808">Transferase</keyword>
<evidence type="ECO:0000256" key="5">
    <source>
        <dbReference type="ARBA" id="ARBA00023098"/>
    </source>
</evidence>
<evidence type="ECO:0000313" key="7">
    <source>
        <dbReference type="EMBL" id="AAV59853.1"/>
    </source>
</evidence>